<reference evidence="1" key="2">
    <citation type="journal article" date="2015" name="Data Brief">
        <title>Shoot transcriptome of the giant reed, Arundo donax.</title>
        <authorList>
            <person name="Barrero R.A."/>
            <person name="Guerrero F.D."/>
            <person name="Moolhuijzen P."/>
            <person name="Goolsby J.A."/>
            <person name="Tidwell J."/>
            <person name="Bellgard S.E."/>
            <person name="Bellgard M.I."/>
        </authorList>
    </citation>
    <scope>NUCLEOTIDE SEQUENCE</scope>
    <source>
        <tissue evidence="1">Shoot tissue taken approximately 20 cm above the soil surface</tissue>
    </source>
</reference>
<name>A0A0A9CR81_ARUDO</name>
<dbReference type="AlphaFoldDB" id="A0A0A9CR81"/>
<dbReference type="EMBL" id="GBRH01220947">
    <property type="protein sequence ID" value="JAD76948.1"/>
    <property type="molecule type" value="Transcribed_RNA"/>
</dbReference>
<accession>A0A0A9CR81</accession>
<sequence>MWEGTHDHPKFQGEALMIPRIRTTIQGGEEMTRMIGTLQEDIALMLLLMLYPIVQVEANQRVHMMVSLRYLRRGVQGVWIGERVAGRCKDNGTKKKRLHSGGRMRFMLMEVVVLLELTQEKPTEMINPTEGGTEIGMRKFENLKGLKITEGTIS</sequence>
<protein>
    <submittedName>
        <fullName evidence="1">Uncharacterized protein</fullName>
    </submittedName>
</protein>
<reference evidence="1" key="1">
    <citation type="submission" date="2014-09" db="EMBL/GenBank/DDBJ databases">
        <authorList>
            <person name="Magalhaes I.L.F."/>
            <person name="Oliveira U."/>
            <person name="Santos F.R."/>
            <person name="Vidigal T.H.D.A."/>
            <person name="Brescovit A.D."/>
            <person name="Santos A.J."/>
        </authorList>
    </citation>
    <scope>NUCLEOTIDE SEQUENCE</scope>
    <source>
        <tissue evidence="1">Shoot tissue taken approximately 20 cm above the soil surface</tissue>
    </source>
</reference>
<organism evidence="1">
    <name type="scientific">Arundo donax</name>
    <name type="common">Giant reed</name>
    <name type="synonym">Donax arundinaceus</name>
    <dbReference type="NCBI Taxonomy" id="35708"/>
    <lineage>
        <taxon>Eukaryota</taxon>
        <taxon>Viridiplantae</taxon>
        <taxon>Streptophyta</taxon>
        <taxon>Embryophyta</taxon>
        <taxon>Tracheophyta</taxon>
        <taxon>Spermatophyta</taxon>
        <taxon>Magnoliopsida</taxon>
        <taxon>Liliopsida</taxon>
        <taxon>Poales</taxon>
        <taxon>Poaceae</taxon>
        <taxon>PACMAD clade</taxon>
        <taxon>Arundinoideae</taxon>
        <taxon>Arundineae</taxon>
        <taxon>Arundo</taxon>
    </lineage>
</organism>
<evidence type="ECO:0000313" key="1">
    <source>
        <dbReference type="EMBL" id="JAD76948.1"/>
    </source>
</evidence>
<proteinExistence type="predicted"/>